<dbReference type="EMBL" id="JAGQDG010000001">
    <property type="protein sequence ID" value="MBQ0934555.1"/>
    <property type="molecule type" value="Genomic_DNA"/>
</dbReference>
<evidence type="ECO:0000313" key="11">
    <source>
        <dbReference type="EMBL" id="MBQ0934555.1"/>
    </source>
</evidence>
<dbReference type="InterPro" id="IPR036097">
    <property type="entry name" value="HisK_dim/P_sf"/>
</dbReference>
<accession>A0ABS5DTT0</accession>
<dbReference type="SUPFAM" id="SSF47384">
    <property type="entry name" value="Homodimeric domain of signal transducing histidine kinase"/>
    <property type="match status" value="1"/>
</dbReference>
<dbReference type="CDD" id="cd00075">
    <property type="entry name" value="HATPase"/>
    <property type="match status" value="1"/>
</dbReference>
<dbReference type="InterPro" id="IPR005467">
    <property type="entry name" value="His_kinase_dom"/>
</dbReference>
<dbReference type="Gene3D" id="3.30.565.10">
    <property type="entry name" value="Histidine kinase-like ATPase, C-terminal domain"/>
    <property type="match status" value="1"/>
</dbReference>
<dbReference type="InterPro" id="IPR011623">
    <property type="entry name" value="7TMR_DISM_rcpt_extracell_dom1"/>
</dbReference>
<dbReference type="InterPro" id="IPR004358">
    <property type="entry name" value="Sig_transdc_His_kin-like_C"/>
</dbReference>
<evidence type="ECO:0000256" key="7">
    <source>
        <dbReference type="ARBA" id="ARBA00023012"/>
    </source>
</evidence>
<feature type="transmembrane region" description="Helical" evidence="9">
    <location>
        <begin position="221"/>
        <end position="241"/>
    </location>
</feature>
<dbReference type="InterPro" id="IPR003594">
    <property type="entry name" value="HATPase_dom"/>
</dbReference>
<feature type="transmembrane region" description="Helical" evidence="9">
    <location>
        <begin position="193"/>
        <end position="214"/>
    </location>
</feature>
<dbReference type="EC" id="2.7.13.3" evidence="2"/>
<feature type="transmembrane region" description="Helical" evidence="9">
    <location>
        <begin position="344"/>
        <end position="368"/>
    </location>
</feature>
<keyword evidence="3" id="KW-0808">Transferase</keyword>
<dbReference type="InterPro" id="IPR011622">
    <property type="entry name" value="7TMR_DISM_rcpt_extracell_dom2"/>
</dbReference>
<evidence type="ECO:0000256" key="8">
    <source>
        <dbReference type="SAM" id="Coils"/>
    </source>
</evidence>
<keyword evidence="6" id="KW-0067">ATP-binding</keyword>
<feature type="transmembrane region" description="Helical" evidence="9">
    <location>
        <begin position="313"/>
        <end position="332"/>
    </location>
</feature>
<protein>
    <recommendedName>
        <fullName evidence="2">histidine kinase</fullName>
        <ecNumber evidence="2">2.7.13.3</ecNumber>
    </recommendedName>
</protein>
<dbReference type="Pfam" id="PF07695">
    <property type="entry name" value="7TMR-DISM_7TM"/>
    <property type="match status" value="1"/>
</dbReference>
<dbReference type="InterPro" id="IPR050351">
    <property type="entry name" value="BphY/WalK/GraS-like"/>
</dbReference>
<feature type="transmembrane region" description="Helical" evidence="9">
    <location>
        <begin position="253"/>
        <end position="273"/>
    </location>
</feature>
<dbReference type="RefSeq" id="WP_210806509.1">
    <property type="nucleotide sequence ID" value="NZ_JAGQDG010000001.1"/>
</dbReference>
<keyword evidence="12" id="KW-1185">Reference proteome</keyword>
<evidence type="ECO:0000256" key="5">
    <source>
        <dbReference type="ARBA" id="ARBA00022777"/>
    </source>
</evidence>
<dbReference type="PROSITE" id="PS50109">
    <property type="entry name" value="HIS_KIN"/>
    <property type="match status" value="1"/>
</dbReference>
<name>A0ABS5DTT0_9BURK</name>
<feature type="coiled-coil region" evidence="8">
    <location>
        <begin position="417"/>
        <end position="451"/>
    </location>
</feature>
<keyword evidence="9" id="KW-0472">Membrane</keyword>
<evidence type="ECO:0000256" key="9">
    <source>
        <dbReference type="SAM" id="Phobius"/>
    </source>
</evidence>
<feature type="transmembrane region" description="Helical" evidence="9">
    <location>
        <begin position="285"/>
        <end position="307"/>
    </location>
</feature>
<evidence type="ECO:0000256" key="6">
    <source>
        <dbReference type="ARBA" id="ARBA00022840"/>
    </source>
</evidence>
<dbReference type="InterPro" id="IPR036890">
    <property type="entry name" value="HATPase_C_sf"/>
</dbReference>
<dbReference type="PANTHER" id="PTHR42878:SF7">
    <property type="entry name" value="SENSOR HISTIDINE KINASE GLRK"/>
    <property type="match status" value="1"/>
</dbReference>
<dbReference type="PRINTS" id="PR00344">
    <property type="entry name" value="BCTRLSENSOR"/>
</dbReference>
<evidence type="ECO:0000256" key="4">
    <source>
        <dbReference type="ARBA" id="ARBA00022741"/>
    </source>
</evidence>
<reference evidence="11 12" key="1">
    <citation type="submission" date="2021-04" db="EMBL/GenBank/DDBJ databases">
        <title>The genome sequence of type strain Ideonella paludis KCTC 32238.</title>
        <authorList>
            <person name="Liu Y."/>
        </authorList>
    </citation>
    <scope>NUCLEOTIDE SEQUENCE [LARGE SCALE GENOMIC DNA]</scope>
    <source>
        <strain evidence="11 12">KCTC 32238</strain>
    </source>
</reference>
<comment type="catalytic activity">
    <reaction evidence="1">
        <text>ATP + protein L-histidine = ADP + protein N-phospho-L-histidine.</text>
        <dbReference type="EC" id="2.7.13.3"/>
    </reaction>
</comment>
<dbReference type="GO" id="GO:0016301">
    <property type="term" value="F:kinase activity"/>
    <property type="evidence" value="ECO:0007669"/>
    <property type="project" value="UniProtKB-KW"/>
</dbReference>
<feature type="transmembrane region" description="Helical" evidence="9">
    <location>
        <begin position="374"/>
        <end position="396"/>
    </location>
</feature>
<keyword evidence="5 11" id="KW-0418">Kinase</keyword>
<sequence>MPIERSTRAAWLRTALVLLLPWVLLLAVAWSDTVNDPETPRWSLYALPKGADVFDAQVALALYRAGRVEPQITHGVGRGFSDEDLWLMAELPRPPYPGALRFLSVEPPLLQWVDLYRVDRAGRPVKVGSTGLAVPVAQRVGTAGKSHFVLIDEPNWTSTVMLRIRVEPGVVAVASVRLESANERDAVLRRDGLLVGVLTTAAVLMLIAVLAMAATTRERALSSWVMLAVFGVFYLLVWNGMLAQWMPPMTVRAQLWLNAMAAAAMVTTTGFFARDFFALGQVHRLASGILTTLAWAPLPAAILVWLLGLQPGFGVNVILILMALCNAPLLLIQLYRGQPNAKRYGLIGLALIYSISYYFAAVTGLVPVSGASLYVWQWVLLAGYLALLGDLTWRTVRDRQASEREREQLHGLLVEEAEQLEQRVQERTVALRAANAELMEAEAHQRELLSLASYEFRTPAAKIRSTLDALHDLHEPVPQDVQERLDNLRTASDRLIFLANKLITHDRWRELSVKPQTKPLWVRAWMLELMRDYEAGPPVSVTLPHADAEIVADPVLLRIALQNLIDNALAHGSKGAGAVQVGLKLLSNTVEFSVADDGPGVPDDHKSKVFERFVSGRSSGQGHGLGLSIVASVVRLHGGQVGVDDAQPHGARFWMALPRARDTQR</sequence>
<evidence type="ECO:0000256" key="3">
    <source>
        <dbReference type="ARBA" id="ARBA00022679"/>
    </source>
</evidence>
<dbReference type="Pfam" id="PF02518">
    <property type="entry name" value="HATPase_c"/>
    <property type="match status" value="1"/>
</dbReference>
<keyword evidence="7" id="KW-0902">Two-component regulatory system</keyword>
<gene>
    <name evidence="11" type="ORF">KAK11_04365</name>
</gene>
<organism evidence="11 12">
    <name type="scientific">Ideonella paludis</name>
    <dbReference type="NCBI Taxonomy" id="1233411"/>
    <lineage>
        <taxon>Bacteria</taxon>
        <taxon>Pseudomonadati</taxon>
        <taxon>Pseudomonadota</taxon>
        <taxon>Betaproteobacteria</taxon>
        <taxon>Burkholderiales</taxon>
        <taxon>Sphaerotilaceae</taxon>
        <taxon>Ideonella</taxon>
    </lineage>
</organism>
<proteinExistence type="predicted"/>
<evidence type="ECO:0000313" key="12">
    <source>
        <dbReference type="Proteomes" id="UP000672097"/>
    </source>
</evidence>
<dbReference type="Proteomes" id="UP000672097">
    <property type="component" value="Unassembled WGS sequence"/>
</dbReference>
<dbReference type="SUPFAM" id="SSF55874">
    <property type="entry name" value="ATPase domain of HSP90 chaperone/DNA topoisomerase II/histidine kinase"/>
    <property type="match status" value="1"/>
</dbReference>
<keyword evidence="9" id="KW-0812">Transmembrane</keyword>
<evidence type="ECO:0000256" key="2">
    <source>
        <dbReference type="ARBA" id="ARBA00012438"/>
    </source>
</evidence>
<keyword evidence="9" id="KW-1133">Transmembrane helix</keyword>
<comment type="caution">
    <text evidence="11">The sequence shown here is derived from an EMBL/GenBank/DDBJ whole genome shotgun (WGS) entry which is preliminary data.</text>
</comment>
<evidence type="ECO:0000259" key="10">
    <source>
        <dbReference type="PROSITE" id="PS50109"/>
    </source>
</evidence>
<dbReference type="SMART" id="SM00387">
    <property type="entry name" value="HATPase_c"/>
    <property type="match status" value="1"/>
</dbReference>
<keyword evidence="8" id="KW-0175">Coiled coil</keyword>
<dbReference type="Gene3D" id="2.60.40.2380">
    <property type="match status" value="1"/>
</dbReference>
<keyword evidence="4" id="KW-0547">Nucleotide-binding</keyword>
<dbReference type="Pfam" id="PF07696">
    <property type="entry name" value="7TMR-DISMED2"/>
    <property type="match status" value="1"/>
</dbReference>
<dbReference type="PANTHER" id="PTHR42878">
    <property type="entry name" value="TWO-COMPONENT HISTIDINE KINASE"/>
    <property type="match status" value="1"/>
</dbReference>
<dbReference type="Gene3D" id="1.10.287.130">
    <property type="match status" value="1"/>
</dbReference>
<evidence type="ECO:0000256" key="1">
    <source>
        <dbReference type="ARBA" id="ARBA00000085"/>
    </source>
</evidence>
<feature type="domain" description="Histidine kinase" evidence="10">
    <location>
        <begin position="451"/>
        <end position="661"/>
    </location>
</feature>